<evidence type="ECO:0000259" key="2">
    <source>
        <dbReference type="Pfam" id="PF07331"/>
    </source>
</evidence>
<protein>
    <recommendedName>
        <fullName evidence="2">DUF1468 domain-containing protein</fullName>
    </recommendedName>
</protein>
<dbReference type="STRING" id="768710.DesyoDRAFT_3981"/>
<feature type="domain" description="DUF1468" evidence="2">
    <location>
        <begin position="10"/>
        <end position="136"/>
    </location>
</feature>
<dbReference type="EMBL" id="CM001441">
    <property type="protein sequence ID" value="EHQ90953.1"/>
    <property type="molecule type" value="Genomic_DNA"/>
</dbReference>
<feature type="transmembrane region" description="Helical" evidence="1">
    <location>
        <begin position="114"/>
        <end position="135"/>
    </location>
</feature>
<dbReference type="HOGENOM" id="CLU_1831965_0_0_9"/>
<dbReference type="Pfam" id="PF07331">
    <property type="entry name" value="TctB"/>
    <property type="match status" value="1"/>
</dbReference>
<dbReference type="AlphaFoldDB" id="H5Y614"/>
<evidence type="ECO:0000256" key="1">
    <source>
        <dbReference type="SAM" id="Phobius"/>
    </source>
</evidence>
<keyword evidence="1" id="KW-0472">Membrane</keyword>
<dbReference type="eggNOG" id="ENOG50339M2">
    <property type="taxonomic scope" value="Bacteria"/>
</dbReference>
<keyword evidence="1" id="KW-1133">Transmembrane helix</keyword>
<keyword evidence="1" id="KW-0812">Transmembrane</keyword>
<proteinExistence type="predicted"/>
<sequence>MRDQDITMGIGLVLLSVMGVGFSIQLPNDDFGLSPGFYPTFLFACLGVCGLILVWQGWRRSEKVPLPSFLNKRLLTIIVLLFSYIFLLQLIHFRAATFLFVLFTMYFLGTRKPVLLILVPASSTFIIYWLFVYVFKTAIV</sequence>
<evidence type="ECO:0000313" key="3">
    <source>
        <dbReference type="EMBL" id="EHQ90953.1"/>
    </source>
</evidence>
<feature type="transmembrane region" description="Helical" evidence="1">
    <location>
        <begin position="7"/>
        <end position="24"/>
    </location>
</feature>
<name>H5Y614_9FIRM</name>
<dbReference type="InterPro" id="IPR009936">
    <property type="entry name" value="DUF1468"/>
</dbReference>
<accession>H5Y614</accession>
<gene>
    <name evidence="3" type="ORF">DesyoDRAFT_3981</name>
</gene>
<organism evidence="3 4">
    <name type="scientific">Desulfosporosinus youngiae DSM 17734</name>
    <dbReference type="NCBI Taxonomy" id="768710"/>
    <lineage>
        <taxon>Bacteria</taxon>
        <taxon>Bacillati</taxon>
        <taxon>Bacillota</taxon>
        <taxon>Clostridia</taxon>
        <taxon>Eubacteriales</taxon>
        <taxon>Desulfitobacteriaceae</taxon>
        <taxon>Desulfosporosinus</taxon>
    </lineage>
</organism>
<reference evidence="3 4" key="1">
    <citation type="submission" date="2011-11" db="EMBL/GenBank/DDBJ databases">
        <title>The Noncontiguous Finished genome of Desulfosporosinus youngiae DSM 17734.</title>
        <authorList>
            <consortium name="US DOE Joint Genome Institute (JGI-PGF)"/>
            <person name="Lucas S."/>
            <person name="Han J."/>
            <person name="Lapidus A."/>
            <person name="Cheng J.-F."/>
            <person name="Goodwin L."/>
            <person name="Pitluck S."/>
            <person name="Peters L."/>
            <person name="Ovchinnikova G."/>
            <person name="Lu M."/>
            <person name="Land M.L."/>
            <person name="Hauser L."/>
            <person name="Pester M."/>
            <person name="Spring S."/>
            <person name="Ollivier B."/>
            <person name="Rattei T."/>
            <person name="Klenk H.-P."/>
            <person name="Wagner M."/>
            <person name="Loy A."/>
            <person name="Woyke T.J."/>
        </authorList>
    </citation>
    <scope>NUCLEOTIDE SEQUENCE [LARGE SCALE GENOMIC DNA]</scope>
    <source>
        <strain evidence="3 4">DSM 17734</strain>
    </source>
</reference>
<dbReference type="Proteomes" id="UP000005104">
    <property type="component" value="Chromosome"/>
</dbReference>
<evidence type="ECO:0000313" key="4">
    <source>
        <dbReference type="Proteomes" id="UP000005104"/>
    </source>
</evidence>
<keyword evidence="4" id="KW-1185">Reference proteome</keyword>
<dbReference type="OrthoDB" id="8684819at2"/>
<feature type="transmembrane region" description="Helical" evidence="1">
    <location>
        <begin position="36"/>
        <end position="55"/>
    </location>
</feature>
<feature type="transmembrane region" description="Helical" evidence="1">
    <location>
        <begin position="75"/>
        <end position="108"/>
    </location>
</feature>